<feature type="repeat" description="WD" evidence="3">
    <location>
        <begin position="723"/>
        <end position="739"/>
    </location>
</feature>
<dbReference type="InterPro" id="IPR015943">
    <property type="entry name" value="WD40/YVTN_repeat-like_dom_sf"/>
</dbReference>
<sequence>MNAYEYQIGGSLKMDAPSYVERQADVELYDALMRGEFCYVFSSRQMGKSSLRLRTRYRLQEAGYCCASVDMTRIGNGNITPAQWYKGIVVDLLRGFDLFGSVNIKTWWNEREDLPPLQRLSQFVEDILLVKLKSEKIFIFIDEIDNVLSLNFPVADFFALIRACYNQRAENPEYNRLTWALFGVATPSDLISDRTCTPFNIGTSIDLQGFRLSEVEPLAAGLEGKVANPMAVLKEILSWTDGQPFLTQKLCHIVEHERISGSMALHQETGYSEAEERYKLDYHLPIVNYHLISIYYQFPSIILEKLVQTNIIDDWEAHDEPEHLKTIRDRLLSNEQRAGSLLALYQKVLQGVDVPIDDSPEQIELLLSGLVVKQQGKLKVKNRIYQEIFNQAWLEKQLAKLRPYSQSLNAWVASLRQDHSRLLRGQALLEAQAWSVGKSLSELDYQFLAASQELDRREVETRLAAECTREIKARLSQEQKVAQLQRISLGTLALGFVIALGLGVATFFQYRNALQNELKAIATSSKALHASEKKLDALMEAIRAGQKLQSLGSVDAQTQTQVESVMRQAIYEVKEYNRLSGHSAGVNSVAISADGQIFASASADKTVKLWKPDGTLIRTLKGHTAGVNTVAIGTNIVHPLEANCPQNKILSLYKRTPQNRILSLYKQSLPAQASSKVRAGGLGLYSSDFNRKLDFYNRDFNRKYVFSKFGCSANNQDRKNKMFIASGGEDRTVKLWDLDGTLLKSLKGHSDAVESIAISPDGSTIASASDDKTVKLWTADGTLLRTIKGHSDEVEAVAIGPDGKMLATASDDKTVKLWKMDGTLVRTFKGHRDEVEGVYFSPNGNTIASVSADRTIKLWNLDGTLKATLIGHSNQVEGIAISSDGNVIASASRDKTIKVWRPDGTLLTTLRGHDAGVKEVAINPITKMIASASRDNTVRFWRRNSSLLNTLSGHSDAVHGVAFMPNGKMIVSASRDNTVKFWNPDGTLHLSLIGHQAGVNGVAIAPDGNTIASASSDNTVKIWNQKGQLLKTLVGHKDVVKGVAIAPDGKTIVSASDDKTVKLWQINGQGKVQPKAYATLVGHNSGVNGVAVSNDGQIIASVSDDNTVRLWKPDGTLVRALLGHSNQVNAVAISPDSKMVISASDDKTVKLWKMDGTLLKTLTGHDAGVYAVAIAPNGKMIASAGSDNTIKLWRLDGQLLTTLSGHSDTVKGVAFSSNGKVLASVSDDKTAILWDLDRVLASDELFIHACNWVKDYLATNPDLSQSDRELCTHHK</sequence>
<protein>
    <submittedName>
        <fullName evidence="4">AAA-like domain-containing protein</fullName>
    </submittedName>
</protein>
<dbReference type="CDD" id="cd00200">
    <property type="entry name" value="WD40"/>
    <property type="match status" value="3"/>
</dbReference>
<dbReference type="InterPro" id="IPR001680">
    <property type="entry name" value="WD40_rpt"/>
</dbReference>
<evidence type="ECO:0000256" key="3">
    <source>
        <dbReference type="PROSITE-ProRule" id="PRU00221"/>
    </source>
</evidence>
<keyword evidence="2" id="KW-0677">Repeat</keyword>
<dbReference type="PROSITE" id="PS50294">
    <property type="entry name" value="WD_REPEATS_REGION"/>
    <property type="match status" value="13"/>
</dbReference>
<gene>
    <name evidence="4" type="ORF">AB0759_12475</name>
</gene>
<feature type="repeat" description="WD" evidence="3">
    <location>
        <begin position="579"/>
        <end position="611"/>
    </location>
</feature>
<feature type="repeat" description="WD" evidence="3">
    <location>
        <begin position="992"/>
        <end position="1024"/>
    </location>
</feature>
<feature type="repeat" description="WD" evidence="3">
    <location>
        <begin position="1033"/>
        <end position="1074"/>
    </location>
</feature>
<keyword evidence="1 3" id="KW-0853">WD repeat</keyword>
<dbReference type="SUPFAM" id="SSF52540">
    <property type="entry name" value="P-loop containing nucleoside triphosphate hydrolases"/>
    <property type="match status" value="1"/>
</dbReference>
<dbReference type="InterPro" id="IPR036322">
    <property type="entry name" value="WD40_repeat_dom_sf"/>
</dbReference>
<feature type="repeat" description="WD" evidence="3">
    <location>
        <begin position="828"/>
        <end position="862"/>
    </location>
</feature>
<evidence type="ECO:0000256" key="1">
    <source>
        <dbReference type="ARBA" id="ARBA00022574"/>
    </source>
</evidence>
<feature type="repeat" description="WD" evidence="3">
    <location>
        <begin position="1203"/>
        <end position="1237"/>
    </location>
</feature>
<proteinExistence type="predicted"/>
<evidence type="ECO:0000313" key="5">
    <source>
        <dbReference type="Proteomes" id="UP001628874"/>
    </source>
</evidence>
<dbReference type="SMART" id="SM00320">
    <property type="entry name" value="WD40"/>
    <property type="match status" value="14"/>
</dbReference>
<dbReference type="PANTHER" id="PTHR19848:SF8">
    <property type="entry name" value="F-BOX AND WD REPEAT DOMAIN CONTAINING 7"/>
    <property type="match status" value="1"/>
</dbReference>
<accession>A0ABW8WKC1</accession>
<dbReference type="InterPro" id="IPR019775">
    <property type="entry name" value="WD40_repeat_CS"/>
</dbReference>
<dbReference type="InterPro" id="IPR020472">
    <property type="entry name" value="WD40_PAC1"/>
</dbReference>
<dbReference type="Gene3D" id="2.130.10.10">
    <property type="entry name" value="YVTN repeat-like/Quinoprotein amine dehydrogenase"/>
    <property type="match status" value="5"/>
</dbReference>
<evidence type="ECO:0000313" key="4">
    <source>
        <dbReference type="EMBL" id="MFL9461443.1"/>
    </source>
</evidence>
<dbReference type="EMBL" id="JBFQGM010000004">
    <property type="protein sequence ID" value="MFL9461443.1"/>
    <property type="molecule type" value="Genomic_DNA"/>
</dbReference>
<dbReference type="PANTHER" id="PTHR19848">
    <property type="entry name" value="WD40 REPEAT PROTEIN"/>
    <property type="match status" value="1"/>
</dbReference>
<organism evidence="4 5">
    <name type="scientific">Scytonema tolypothrichoides VB-61278_2</name>
    <dbReference type="NCBI Taxonomy" id="3232314"/>
    <lineage>
        <taxon>Bacteria</taxon>
        <taxon>Bacillati</taxon>
        <taxon>Cyanobacteriota</taxon>
        <taxon>Cyanophyceae</taxon>
        <taxon>Nostocales</taxon>
        <taxon>Scytonemataceae</taxon>
        <taxon>Scytonema</taxon>
    </lineage>
</organism>
<dbReference type="PROSITE" id="PS00678">
    <property type="entry name" value="WD_REPEATS_1"/>
    <property type="match status" value="3"/>
</dbReference>
<comment type="caution">
    <text evidence="4">The sequence shown here is derived from an EMBL/GenBank/DDBJ whole genome shotgun (WGS) entry which is preliminary data.</text>
</comment>
<feature type="repeat" description="WD" evidence="3">
    <location>
        <begin position="1162"/>
        <end position="1196"/>
    </location>
</feature>
<dbReference type="Pfam" id="PF00400">
    <property type="entry name" value="WD40"/>
    <property type="match status" value="14"/>
</dbReference>
<name>A0ABW8WKC1_9CYAN</name>
<dbReference type="SUPFAM" id="SSF50978">
    <property type="entry name" value="WD40 repeat-like"/>
    <property type="match status" value="2"/>
</dbReference>
<feature type="repeat" description="WD" evidence="3">
    <location>
        <begin position="746"/>
        <end position="777"/>
    </location>
</feature>
<dbReference type="Gene3D" id="3.40.50.300">
    <property type="entry name" value="P-loop containing nucleotide triphosphate hydrolases"/>
    <property type="match status" value="1"/>
</dbReference>
<keyword evidence="5" id="KW-1185">Reference proteome</keyword>
<dbReference type="PRINTS" id="PR00320">
    <property type="entry name" value="GPROTEINBRPT"/>
</dbReference>
<dbReference type="Pfam" id="PF14516">
    <property type="entry name" value="AAA_35"/>
    <property type="match status" value="1"/>
</dbReference>
<dbReference type="PROSITE" id="PS50082">
    <property type="entry name" value="WD_REPEATS_2"/>
    <property type="match status" value="14"/>
</dbReference>
<feature type="repeat" description="WD" evidence="3">
    <location>
        <begin position="1080"/>
        <end position="1112"/>
    </location>
</feature>
<feature type="repeat" description="WD" evidence="3">
    <location>
        <begin position="951"/>
        <end position="983"/>
    </location>
</feature>
<dbReference type="RefSeq" id="WP_038082658.1">
    <property type="nucleotide sequence ID" value="NZ_JBFQGM010000004.1"/>
</dbReference>
<feature type="repeat" description="WD" evidence="3">
    <location>
        <begin position="869"/>
        <end position="900"/>
    </location>
</feature>
<feature type="repeat" description="WD" evidence="3">
    <location>
        <begin position="1121"/>
        <end position="1155"/>
    </location>
</feature>
<dbReference type="InterPro" id="IPR027417">
    <property type="entry name" value="P-loop_NTPase"/>
</dbReference>
<feature type="repeat" description="WD" evidence="3">
    <location>
        <begin position="787"/>
        <end position="821"/>
    </location>
</feature>
<reference evidence="4 5" key="1">
    <citation type="submission" date="2024-07" db="EMBL/GenBank/DDBJ databases">
        <authorList>
            <person name="Tripathy S."/>
        </authorList>
    </citation>
    <scope>NUCLEOTIDE SEQUENCE [LARGE SCALE GENOMIC DNA]</scope>
    <source>
        <strain evidence="4 5">VB-61278_2</strain>
    </source>
</reference>
<dbReference type="Proteomes" id="UP001628874">
    <property type="component" value="Unassembled WGS sequence"/>
</dbReference>
<evidence type="ECO:0000256" key="2">
    <source>
        <dbReference type="ARBA" id="ARBA00022737"/>
    </source>
</evidence>
<feature type="repeat" description="WD" evidence="3">
    <location>
        <begin position="910"/>
        <end position="941"/>
    </location>
</feature>